<comment type="caution">
    <text evidence="3">The sequence shown here is derived from an EMBL/GenBank/DDBJ whole genome shotgun (WGS) entry which is preliminary data.</text>
</comment>
<dbReference type="EMBL" id="CAICTM010000341">
    <property type="protein sequence ID" value="CAB9508307.1"/>
    <property type="molecule type" value="Genomic_DNA"/>
</dbReference>
<evidence type="ECO:0000256" key="2">
    <source>
        <dbReference type="SAM" id="SignalP"/>
    </source>
</evidence>
<feature type="chain" id="PRO_5040331095" evidence="2">
    <location>
        <begin position="25"/>
        <end position="133"/>
    </location>
</feature>
<keyword evidence="4" id="KW-1185">Reference proteome</keyword>
<sequence>MTVSKHLTFIFLLALSFLTNEVNGFGFAELFVGTGFSSDDSASLDNVLCGTGETFVGIQTLCDMATGFIDSQASTENVDVFEDAVATVAPTLVETEGDGDEFAADNDGDRRAGKQKPSDDEVRKTRGLRGRTN</sequence>
<protein>
    <submittedName>
        <fullName evidence="3">Uncharacterized protein</fullName>
    </submittedName>
</protein>
<evidence type="ECO:0000313" key="4">
    <source>
        <dbReference type="Proteomes" id="UP001153069"/>
    </source>
</evidence>
<feature type="compositionally biased region" description="Basic and acidic residues" evidence="1">
    <location>
        <begin position="107"/>
        <end position="124"/>
    </location>
</feature>
<proteinExistence type="predicted"/>
<dbReference type="Proteomes" id="UP001153069">
    <property type="component" value="Unassembled WGS sequence"/>
</dbReference>
<accession>A0A9N8DSM4</accession>
<reference evidence="3" key="1">
    <citation type="submission" date="2020-06" db="EMBL/GenBank/DDBJ databases">
        <authorList>
            <consortium name="Plant Systems Biology data submission"/>
        </authorList>
    </citation>
    <scope>NUCLEOTIDE SEQUENCE</scope>
    <source>
        <strain evidence="3">D6</strain>
    </source>
</reference>
<feature type="signal peptide" evidence="2">
    <location>
        <begin position="1"/>
        <end position="24"/>
    </location>
</feature>
<evidence type="ECO:0000256" key="1">
    <source>
        <dbReference type="SAM" id="MobiDB-lite"/>
    </source>
</evidence>
<gene>
    <name evidence="3" type="ORF">SEMRO_342_G121670.1</name>
</gene>
<dbReference type="AlphaFoldDB" id="A0A9N8DSM4"/>
<feature type="compositionally biased region" description="Acidic residues" evidence="1">
    <location>
        <begin position="96"/>
        <end position="106"/>
    </location>
</feature>
<evidence type="ECO:0000313" key="3">
    <source>
        <dbReference type="EMBL" id="CAB9508307.1"/>
    </source>
</evidence>
<feature type="region of interest" description="Disordered" evidence="1">
    <location>
        <begin position="96"/>
        <end position="133"/>
    </location>
</feature>
<keyword evidence="2" id="KW-0732">Signal</keyword>
<name>A0A9N8DSM4_9STRA</name>
<organism evidence="3 4">
    <name type="scientific">Seminavis robusta</name>
    <dbReference type="NCBI Taxonomy" id="568900"/>
    <lineage>
        <taxon>Eukaryota</taxon>
        <taxon>Sar</taxon>
        <taxon>Stramenopiles</taxon>
        <taxon>Ochrophyta</taxon>
        <taxon>Bacillariophyta</taxon>
        <taxon>Bacillariophyceae</taxon>
        <taxon>Bacillariophycidae</taxon>
        <taxon>Naviculales</taxon>
        <taxon>Naviculaceae</taxon>
        <taxon>Seminavis</taxon>
    </lineage>
</organism>